<name>A0A6U8EKN1_9EUGL</name>
<proteinExistence type="predicted"/>
<dbReference type="AlphaFoldDB" id="A0A6U8EKN1"/>
<sequence length="128" mass="14431">MKERGHWILLHEGDDTPLVQHRREDGFGEPPSAIHLNFRIFGGGVKHAPDPTQSVSEPVARAGANFAFGLPMLATSQTKDCEKRRKPTKCRRFAPGRTRRRAISMRATPLHTRVSSHHALRHRQAATR</sequence>
<protein>
    <submittedName>
        <fullName evidence="1">Uncharacterized protein</fullName>
    </submittedName>
</protein>
<evidence type="ECO:0000313" key="1">
    <source>
        <dbReference type="EMBL" id="CAD9020198.1"/>
    </source>
</evidence>
<dbReference type="EMBL" id="HBGA01083924">
    <property type="protein sequence ID" value="CAD9020199.1"/>
    <property type="molecule type" value="Transcribed_RNA"/>
</dbReference>
<evidence type="ECO:0000313" key="2">
    <source>
        <dbReference type="EMBL" id="CAD9020199.1"/>
    </source>
</evidence>
<organism evidence="1">
    <name type="scientific">Eutreptiella gymnastica</name>
    <dbReference type="NCBI Taxonomy" id="73025"/>
    <lineage>
        <taxon>Eukaryota</taxon>
        <taxon>Discoba</taxon>
        <taxon>Euglenozoa</taxon>
        <taxon>Euglenida</taxon>
        <taxon>Spirocuta</taxon>
        <taxon>Euglenophyceae</taxon>
        <taxon>Eutreptiales</taxon>
        <taxon>Eutreptiaceae</taxon>
        <taxon>Eutreptiella</taxon>
    </lineage>
</organism>
<reference evidence="1" key="1">
    <citation type="submission" date="2021-01" db="EMBL/GenBank/DDBJ databases">
        <authorList>
            <person name="Corre E."/>
            <person name="Pelletier E."/>
            <person name="Niang G."/>
            <person name="Scheremetjew M."/>
            <person name="Finn R."/>
            <person name="Kale V."/>
            <person name="Holt S."/>
            <person name="Cochrane G."/>
            <person name="Meng A."/>
            <person name="Brown T."/>
            <person name="Cohen L."/>
        </authorList>
    </citation>
    <scope>NUCLEOTIDE SEQUENCE</scope>
    <source>
        <strain evidence="1">NIES-381</strain>
    </source>
</reference>
<dbReference type="EMBL" id="HBGA01083923">
    <property type="protein sequence ID" value="CAD9020198.1"/>
    <property type="molecule type" value="Transcribed_RNA"/>
</dbReference>
<accession>A0A6U8EKN1</accession>
<gene>
    <name evidence="1" type="ORF">EGYM00392_LOCUS31312</name>
    <name evidence="2" type="ORF">EGYM00392_LOCUS31313</name>
</gene>